<dbReference type="PANTHER" id="PTHR43482:SF2">
    <property type="entry name" value="ZINC-BINDING DEHYDROGENASE FAMILY, PUTATIVE (AFU_ORTHOLOGUE AFUA_3G15030)-RELATED"/>
    <property type="match status" value="1"/>
</dbReference>
<dbReference type="InterPro" id="IPR047122">
    <property type="entry name" value="Trans-enoyl_RdTase-like"/>
</dbReference>
<keyword evidence="5" id="KW-1185">Reference proteome</keyword>
<dbReference type="SUPFAM" id="SSF50129">
    <property type="entry name" value="GroES-like"/>
    <property type="match status" value="1"/>
</dbReference>
<sequence length="421" mass="44729">MGSIPRTHKAAVLHSLKQPYVVDHSRPVPELIHEWEVLVKAHVIGLNPIDWKAPDYGFGIPTLPYTAGKELAGRVIQASKSGCSRIKDGDNLLTSPKVICISTDYRDLRKAAYQEYVVSSSFNTVRIPPSVPLRSAATLGVAFVAAALSLGICMGVDFSHTADGPDLLELVQKYQSSSPGSGYQLPEDIRAECLEGLAPGERALPGDWVAIWGGSSTSANLAVQLARLAGLRVVTLVDTAKHGVRLSSHAALRPDLLVDSHDPDRAVAILRASLGPKLRFALDTRGRDSAAALGRALRQEAPDAVGTAAVDKNAPVTPRQSPRASKVAARAHLVGLTGLPKEPSGEDVVYHTVPIKLYHEAPEVGEALSAWLERLLETGALVAPDIVAVEEGFEGINVGLDRMRRGEVSGGKAVVVLEEGV</sequence>
<comment type="similarity">
    <text evidence="1">Belongs to the zinc-containing alcohol dehydrogenase family.</text>
</comment>
<dbReference type="PANTHER" id="PTHR43482">
    <property type="entry name" value="PROTEIN AST1-RELATED"/>
    <property type="match status" value="1"/>
</dbReference>
<dbReference type="InterPro" id="IPR011032">
    <property type="entry name" value="GroES-like_sf"/>
</dbReference>
<keyword evidence="2" id="KW-0560">Oxidoreductase</keyword>
<dbReference type="InterPro" id="IPR036291">
    <property type="entry name" value="NAD(P)-bd_dom_sf"/>
</dbReference>
<evidence type="ECO:0000259" key="3">
    <source>
        <dbReference type="Pfam" id="PF08240"/>
    </source>
</evidence>
<organism evidence="4 5">
    <name type="scientific">Apiospora marii</name>
    <dbReference type="NCBI Taxonomy" id="335849"/>
    <lineage>
        <taxon>Eukaryota</taxon>
        <taxon>Fungi</taxon>
        <taxon>Dikarya</taxon>
        <taxon>Ascomycota</taxon>
        <taxon>Pezizomycotina</taxon>
        <taxon>Sordariomycetes</taxon>
        <taxon>Xylariomycetidae</taxon>
        <taxon>Amphisphaeriales</taxon>
        <taxon>Apiosporaceae</taxon>
        <taxon>Apiospora</taxon>
    </lineage>
</organism>
<dbReference type="EMBL" id="JAQQWI010000006">
    <property type="protein sequence ID" value="KAK8033921.1"/>
    <property type="molecule type" value="Genomic_DNA"/>
</dbReference>
<comment type="caution">
    <text evidence="4">The sequence shown here is derived from an EMBL/GenBank/DDBJ whole genome shotgun (WGS) entry which is preliminary data.</text>
</comment>
<name>A0ABR1SJ68_9PEZI</name>
<evidence type="ECO:0000256" key="2">
    <source>
        <dbReference type="ARBA" id="ARBA00023002"/>
    </source>
</evidence>
<accession>A0ABR1SJ68</accession>
<dbReference type="Gene3D" id="3.90.180.10">
    <property type="entry name" value="Medium-chain alcohol dehydrogenases, catalytic domain"/>
    <property type="match status" value="1"/>
</dbReference>
<proteinExistence type="inferred from homology"/>
<dbReference type="Pfam" id="PF08240">
    <property type="entry name" value="ADH_N"/>
    <property type="match status" value="1"/>
</dbReference>
<dbReference type="Gene3D" id="3.40.50.720">
    <property type="entry name" value="NAD(P)-binding Rossmann-like Domain"/>
    <property type="match status" value="1"/>
</dbReference>
<gene>
    <name evidence="4" type="ORF">PG991_003319</name>
</gene>
<feature type="domain" description="Alcohol dehydrogenase-like N-terminal" evidence="3">
    <location>
        <begin position="36"/>
        <end position="128"/>
    </location>
</feature>
<dbReference type="InterPro" id="IPR013154">
    <property type="entry name" value="ADH-like_N"/>
</dbReference>
<evidence type="ECO:0000256" key="1">
    <source>
        <dbReference type="ARBA" id="ARBA00008072"/>
    </source>
</evidence>
<reference evidence="4 5" key="1">
    <citation type="submission" date="2023-01" db="EMBL/GenBank/DDBJ databases">
        <title>Analysis of 21 Apiospora genomes using comparative genomics revels a genus with tremendous synthesis potential of carbohydrate active enzymes and secondary metabolites.</title>
        <authorList>
            <person name="Sorensen T."/>
        </authorList>
    </citation>
    <scope>NUCLEOTIDE SEQUENCE [LARGE SCALE GENOMIC DNA]</scope>
    <source>
        <strain evidence="4 5">CBS 20057</strain>
    </source>
</reference>
<dbReference type="CDD" id="cd08249">
    <property type="entry name" value="enoyl_reductase_like"/>
    <property type="match status" value="1"/>
</dbReference>
<evidence type="ECO:0000313" key="4">
    <source>
        <dbReference type="EMBL" id="KAK8033921.1"/>
    </source>
</evidence>
<dbReference type="InterPro" id="IPR052585">
    <property type="entry name" value="Lipid_raft_assoc_Zn_ADH"/>
</dbReference>
<evidence type="ECO:0000313" key="5">
    <source>
        <dbReference type="Proteomes" id="UP001396898"/>
    </source>
</evidence>
<dbReference type="SUPFAM" id="SSF51735">
    <property type="entry name" value="NAD(P)-binding Rossmann-fold domains"/>
    <property type="match status" value="1"/>
</dbReference>
<protein>
    <recommendedName>
        <fullName evidence="3">Alcohol dehydrogenase-like N-terminal domain-containing protein</fullName>
    </recommendedName>
</protein>
<dbReference type="Proteomes" id="UP001396898">
    <property type="component" value="Unassembled WGS sequence"/>
</dbReference>